<sequence length="28" mass="3387">MRRNFTHGLIRLRQRSLAENLILCMIKC</sequence>
<evidence type="ECO:0000259" key="1">
    <source>
        <dbReference type="Pfam" id="PF17810"/>
    </source>
</evidence>
<dbReference type="RefSeq" id="WP_369075191.1">
    <property type="nucleotide sequence ID" value="NZ_JAHESE010000065.1"/>
</dbReference>
<dbReference type="InterPro" id="IPR040634">
    <property type="entry name" value="Arg_decarb_HB"/>
</dbReference>
<protein>
    <recommendedName>
        <fullName evidence="1">Arginine decarboxylase helical bundle domain-containing protein</fullName>
    </recommendedName>
</protein>
<reference evidence="2 3" key="1">
    <citation type="submission" date="2021-05" db="EMBL/GenBank/DDBJ databases">
        <title>A Polyphasic approach of four new species of the genus Ohtaekwangia: Ohtaekwangia histidinii sp. nov., Ohtaekwangia cretensis sp. nov., Ohtaekwangia indiensis sp. nov., Ohtaekwangia reichenbachii sp. nov. from diverse environment.</title>
        <authorList>
            <person name="Octaviana S."/>
        </authorList>
    </citation>
    <scope>NUCLEOTIDE SEQUENCE [LARGE SCALE GENOMIC DNA]</scope>
    <source>
        <strain evidence="2 3">PWU5</strain>
    </source>
</reference>
<gene>
    <name evidence="2" type="ORF">KK062_29435</name>
</gene>
<dbReference type="Pfam" id="PF17810">
    <property type="entry name" value="Arg_decarb_HB"/>
    <property type="match status" value="1"/>
</dbReference>
<dbReference type="EMBL" id="JAHESE010000065">
    <property type="protein sequence ID" value="MBT1712401.1"/>
    <property type="molecule type" value="Genomic_DNA"/>
</dbReference>
<dbReference type="Proteomes" id="UP001319080">
    <property type="component" value="Unassembled WGS sequence"/>
</dbReference>
<feature type="domain" description="Arginine decarboxylase helical bundle" evidence="1">
    <location>
        <begin position="2"/>
        <end position="26"/>
    </location>
</feature>
<dbReference type="AlphaFoldDB" id="A0AAP2E3H9"/>
<evidence type="ECO:0000313" key="3">
    <source>
        <dbReference type="Proteomes" id="UP001319080"/>
    </source>
</evidence>
<organism evidence="2 3">
    <name type="scientific">Dawidia cretensis</name>
    <dbReference type="NCBI Taxonomy" id="2782350"/>
    <lineage>
        <taxon>Bacteria</taxon>
        <taxon>Pseudomonadati</taxon>
        <taxon>Bacteroidota</taxon>
        <taxon>Cytophagia</taxon>
        <taxon>Cytophagales</taxon>
        <taxon>Chryseotaleaceae</taxon>
        <taxon>Dawidia</taxon>
    </lineage>
</organism>
<comment type="caution">
    <text evidence="2">The sequence shown here is derived from an EMBL/GenBank/DDBJ whole genome shotgun (WGS) entry which is preliminary data.</text>
</comment>
<proteinExistence type="predicted"/>
<accession>A0AAP2E3H9</accession>
<keyword evidence="3" id="KW-1185">Reference proteome</keyword>
<evidence type="ECO:0000313" key="2">
    <source>
        <dbReference type="EMBL" id="MBT1712401.1"/>
    </source>
</evidence>
<name>A0AAP2E3H9_9BACT</name>